<keyword evidence="6" id="KW-1185">Reference proteome</keyword>
<accession>A0A261FXC0</accession>
<dbReference type="InterPro" id="IPR028082">
    <property type="entry name" value="Peripla_BP_I"/>
</dbReference>
<evidence type="ECO:0000256" key="1">
    <source>
        <dbReference type="ARBA" id="ARBA00023015"/>
    </source>
</evidence>
<feature type="domain" description="HTH lacI-type" evidence="4">
    <location>
        <begin position="6"/>
        <end position="50"/>
    </location>
</feature>
<dbReference type="STRING" id="1603886.GCA_001895165_01208"/>
<dbReference type="Proteomes" id="UP000216352">
    <property type="component" value="Unassembled WGS sequence"/>
</dbReference>
<keyword evidence="1" id="KW-0805">Transcription regulation</keyword>
<gene>
    <name evidence="5" type="ORF">BLEM_0109</name>
</gene>
<sequence length="333" mass="36064">MSEGKVTIRDVAREAGVSPSTVSRAFARPDRVSAATATIIFDAANRLGYHSEPVQTVPLRGIRGVIAVIVPDIANQFLSDVIRAVQHECDAHDYALIVAESRESASMERTAFDRIAPLVDGAILTSSRMPDAMIRKCAQTRPIVSANRIVRGVDSVVIDINDGVEQLADHIQRMGFDRVTYLDGPATSWSVGFRWHTVSQACAARGIAARRLWPGAPTVEGGFAFAGKYLDDPTGMVVAHNDLMAVGFMAAMRRQGRHCPQDYSIAGFDNDLIGQISQPTLTTVRQSPALMGTRAARILFDRLKGERPAQDITTVPTSLIIRESTRRPGGEGA</sequence>
<dbReference type="PANTHER" id="PTHR30146">
    <property type="entry name" value="LACI-RELATED TRANSCRIPTIONAL REPRESSOR"/>
    <property type="match status" value="1"/>
</dbReference>
<dbReference type="InterPro" id="IPR000843">
    <property type="entry name" value="HTH_LacI"/>
</dbReference>
<dbReference type="SUPFAM" id="SSF47413">
    <property type="entry name" value="lambda repressor-like DNA-binding domains"/>
    <property type="match status" value="1"/>
</dbReference>
<dbReference type="PROSITE" id="PS50932">
    <property type="entry name" value="HTH_LACI_2"/>
    <property type="match status" value="1"/>
</dbReference>
<reference evidence="5 6" key="1">
    <citation type="journal article" date="2017" name="BMC Genomics">
        <title>Comparative genomic and phylogenomic analyses of the Bifidobacteriaceae family.</title>
        <authorList>
            <person name="Lugli G.A."/>
            <person name="Milani C."/>
            <person name="Turroni F."/>
            <person name="Duranti S."/>
            <person name="Mancabelli L."/>
            <person name="Mangifesta M."/>
            <person name="Ferrario C."/>
            <person name="Modesto M."/>
            <person name="Mattarelli P."/>
            <person name="Jiri K."/>
            <person name="van Sinderen D."/>
            <person name="Ventura M."/>
        </authorList>
    </citation>
    <scope>NUCLEOTIDE SEQUENCE [LARGE SCALE GENOMIC DNA]</scope>
    <source>
        <strain evidence="5 6">DSM 28807</strain>
    </source>
</reference>
<dbReference type="AlphaFoldDB" id="A0A261FXC0"/>
<dbReference type="InterPro" id="IPR010982">
    <property type="entry name" value="Lambda_DNA-bd_dom_sf"/>
</dbReference>
<comment type="caution">
    <text evidence="5">The sequence shown here is derived from an EMBL/GenBank/DDBJ whole genome shotgun (WGS) entry which is preliminary data.</text>
</comment>
<dbReference type="Gene3D" id="1.10.260.40">
    <property type="entry name" value="lambda repressor-like DNA-binding domains"/>
    <property type="match status" value="1"/>
</dbReference>
<dbReference type="InterPro" id="IPR046335">
    <property type="entry name" value="LacI/GalR-like_sensor"/>
</dbReference>
<proteinExistence type="predicted"/>
<evidence type="ECO:0000259" key="4">
    <source>
        <dbReference type="PROSITE" id="PS50932"/>
    </source>
</evidence>
<dbReference type="CDD" id="cd01392">
    <property type="entry name" value="HTH_LacI"/>
    <property type="match status" value="1"/>
</dbReference>
<keyword evidence="3" id="KW-0804">Transcription</keyword>
<dbReference type="GO" id="GO:0000976">
    <property type="term" value="F:transcription cis-regulatory region binding"/>
    <property type="evidence" value="ECO:0007669"/>
    <property type="project" value="TreeGrafter"/>
</dbReference>
<evidence type="ECO:0000256" key="3">
    <source>
        <dbReference type="ARBA" id="ARBA00023163"/>
    </source>
</evidence>
<keyword evidence="2" id="KW-0238">DNA-binding</keyword>
<name>A0A261FXC0_9BIFI</name>
<protein>
    <submittedName>
        <fullName evidence="5">LacI family transcriptional regulator</fullName>
    </submittedName>
</protein>
<evidence type="ECO:0000256" key="2">
    <source>
        <dbReference type="ARBA" id="ARBA00023125"/>
    </source>
</evidence>
<dbReference type="Pfam" id="PF13377">
    <property type="entry name" value="Peripla_BP_3"/>
    <property type="match status" value="1"/>
</dbReference>
<dbReference type="PANTHER" id="PTHR30146:SF138">
    <property type="entry name" value="TRANSCRIPTIONAL REGULATORY PROTEIN"/>
    <property type="match status" value="1"/>
</dbReference>
<dbReference type="CDD" id="cd06267">
    <property type="entry name" value="PBP1_LacI_sugar_binding-like"/>
    <property type="match status" value="1"/>
</dbReference>
<dbReference type="OrthoDB" id="3258243at2"/>
<dbReference type="RefSeq" id="WP_072725522.1">
    <property type="nucleotide sequence ID" value="NZ_BDIS01000015.1"/>
</dbReference>
<dbReference type="Gene3D" id="3.40.50.2300">
    <property type="match status" value="2"/>
</dbReference>
<dbReference type="GO" id="GO:0003700">
    <property type="term" value="F:DNA-binding transcription factor activity"/>
    <property type="evidence" value="ECO:0007669"/>
    <property type="project" value="TreeGrafter"/>
</dbReference>
<evidence type="ECO:0000313" key="6">
    <source>
        <dbReference type="Proteomes" id="UP000216352"/>
    </source>
</evidence>
<dbReference type="EMBL" id="MWWX01000001">
    <property type="protein sequence ID" value="OZG63406.1"/>
    <property type="molecule type" value="Genomic_DNA"/>
</dbReference>
<organism evidence="5 6">
    <name type="scientific">Bifidobacterium lemurum</name>
    <dbReference type="NCBI Taxonomy" id="1603886"/>
    <lineage>
        <taxon>Bacteria</taxon>
        <taxon>Bacillati</taxon>
        <taxon>Actinomycetota</taxon>
        <taxon>Actinomycetes</taxon>
        <taxon>Bifidobacteriales</taxon>
        <taxon>Bifidobacteriaceae</taxon>
        <taxon>Bifidobacterium</taxon>
    </lineage>
</organism>
<dbReference type="SUPFAM" id="SSF53822">
    <property type="entry name" value="Periplasmic binding protein-like I"/>
    <property type="match status" value="1"/>
</dbReference>
<evidence type="ECO:0000313" key="5">
    <source>
        <dbReference type="EMBL" id="OZG63406.1"/>
    </source>
</evidence>
<dbReference type="SMART" id="SM00354">
    <property type="entry name" value="HTH_LACI"/>
    <property type="match status" value="1"/>
</dbReference>
<dbReference type="Pfam" id="PF00356">
    <property type="entry name" value="LacI"/>
    <property type="match status" value="1"/>
</dbReference>